<proteinExistence type="predicted"/>
<sequence length="88" mass="10091">MTPEVLKRYELVNYDPKHGYPGRWGRFYRCPICGDIMPSSPPTSLACGCGNILIDQGTVRVKHADQQPFLLKKRNLIKRLLRALKRGH</sequence>
<accession>A0A931LR95</accession>
<gene>
    <name evidence="1" type="ORF">HYR64_02820</name>
</gene>
<name>A0A931LR95_FIMGI</name>
<organism evidence="1 2">
    <name type="scientific">Fimbriimonas ginsengisoli</name>
    <dbReference type="NCBI Taxonomy" id="1005039"/>
    <lineage>
        <taxon>Bacteria</taxon>
        <taxon>Bacillati</taxon>
        <taxon>Armatimonadota</taxon>
        <taxon>Fimbriimonadia</taxon>
        <taxon>Fimbriimonadales</taxon>
        <taxon>Fimbriimonadaceae</taxon>
        <taxon>Fimbriimonas</taxon>
    </lineage>
</organism>
<evidence type="ECO:0000313" key="1">
    <source>
        <dbReference type="EMBL" id="MBI1756020.1"/>
    </source>
</evidence>
<dbReference type="EMBL" id="JACOSL010000019">
    <property type="protein sequence ID" value="MBI1756020.1"/>
    <property type="molecule type" value="Genomic_DNA"/>
</dbReference>
<dbReference type="Proteomes" id="UP000727962">
    <property type="component" value="Unassembled WGS sequence"/>
</dbReference>
<dbReference type="AlphaFoldDB" id="A0A931LR95"/>
<evidence type="ECO:0000313" key="2">
    <source>
        <dbReference type="Proteomes" id="UP000727962"/>
    </source>
</evidence>
<comment type="caution">
    <text evidence="1">The sequence shown here is derived from an EMBL/GenBank/DDBJ whole genome shotgun (WGS) entry which is preliminary data.</text>
</comment>
<protein>
    <submittedName>
        <fullName evidence="1">Uncharacterized protein</fullName>
    </submittedName>
</protein>
<reference evidence="1" key="1">
    <citation type="submission" date="2020-07" db="EMBL/GenBank/DDBJ databases">
        <title>Huge and variable diversity of episymbiotic CPR bacteria and DPANN archaea in groundwater ecosystems.</title>
        <authorList>
            <person name="He C.Y."/>
            <person name="Keren R."/>
            <person name="Whittaker M."/>
            <person name="Farag I.F."/>
            <person name="Doudna J."/>
            <person name="Cate J.H.D."/>
            <person name="Banfield J.F."/>
        </authorList>
    </citation>
    <scope>NUCLEOTIDE SEQUENCE</scope>
    <source>
        <strain evidence="1">NC_groundwater_17_Pr7_B-0.1um_64_12</strain>
    </source>
</reference>